<dbReference type="SFLD" id="SFLDS00005">
    <property type="entry name" value="Isoprenoid_Synthase_Type_I"/>
    <property type="match status" value="1"/>
</dbReference>
<comment type="similarity">
    <text evidence="2 6">Belongs to the FPP/GGPP synthase family.</text>
</comment>
<dbReference type="PANTHER" id="PTHR12001">
    <property type="entry name" value="GERANYLGERANYL PYROPHOSPHATE SYNTHASE"/>
    <property type="match status" value="1"/>
</dbReference>
<dbReference type="RefSeq" id="WP_377565774.1">
    <property type="nucleotide sequence ID" value="NZ_JBHTJZ010000024.1"/>
</dbReference>
<dbReference type="Pfam" id="PF00348">
    <property type="entry name" value="polyprenyl_synt"/>
    <property type="match status" value="1"/>
</dbReference>
<evidence type="ECO:0000313" key="7">
    <source>
        <dbReference type="EMBL" id="MFD0960880.1"/>
    </source>
</evidence>
<dbReference type="PANTHER" id="PTHR12001:SF69">
    <property type="entry name" value="ALL TRANS-POLYPRENYL-DIPHOSPHATE SYNTHASE PDSS1"/>
    <property type="match status" value="1"/>
</dbReference>
<protein>
    <submittedName>
        <fullName evidence="7">Polyprenyl synthetase family protein</fullName>
    </submittedName>
</protein>
<dbReference type="InterPro" id="IPR000092">
    <property type="entry name" value="Polyprenyl_synt"/>
</dbReference>
<proteinExistence type="inferred from homology"/>
<evidence type="ECO:0000256" key="5">
    <source>
        <dbReference type="ARBA" id="ARBA00022842"/>
    </source>
</evidence>
<gene>
    <name evidence="7" type="ORF">ACFQ2I_15925</name>
</gene>
<dbReference type="SUPFAM" id="SSF48576">
    <property type="entry name" value="Terpenoid synthases"/>
    <property type="match status" value="1"/>
</dbReference>
<dbReference type="EMBL" id="JBHTJZ010000024">
    <property type="protein sequence ID" value="MFD0960880.1"/>
    <property type="molecule type" value="Genomic_DNA"/>
</dbReference>
<evidence type="ECO:0000256" key="3">
    <source>
        <dbReference type="ARBA" id="ARBA00022679"/>
    </source>
</evidence>
<dbReference type="SFLD" id="SFLDG01211">
    <property type="entry name" value="Competence_Regulatory_Protein"/>
    <property type="match status" value="1"/>
</dbReference>
<dbReference type="InterPro" id="IPR033965">
    <property type="entry name" value="ComQ"/>
</dbReference>
<keyword evidence="3 6" id="KW-0808">Transferase</keyword>
<comment type="caution">
    <text evidence="7">The sequence shown here is derived from an EMBL/GenBank/DDBJ whole genome shotgun (WGS) entry which is preliminary data.</text>
</comment>
<dbReference type="CDD" id="cd00867">
    <property type="entry name" value="Trans_IPPS"/>
    <property type="match status" value="1"/>
</dbReference>
<keyword evidence="4" id="KW-0479">Metal-binding</keyword>
<dbReference type="Gene3D" id="1.10.600.10">
    <property type="entry name" value="Farnesyl Diphosphate Synthase"/>
    <property type="match status" value="1"/>
</dbReference>
<organism evidence="7 8">
    <name type="scientific">Paenibacillus chungangensis</name>
    <dbReference type="NCBI Taxonomy" id="696535"/>
    <lineage>
        <taxon>Bacteria</taxon>
        <taxon>Bacillati</taxon>
        <taxon>Bacillota</taxon>
        <taxon>Bacilli</taxon>
        <taxon>Bacillales</taxon>
        <taxon>Paenibacillaceae</taxon>
        <taxon>Paenibacillus</taxon>
    </lineage>
</organism>
<dbReference type="InterPro" id="IPR008949">
    <property type="entry name" value="Isoprenoid_synthase_dom_sf"/>
</dbReference>
<reference evidence="8" key="1">
    <citation type="journal article" date="2019" name="Int. J. Syst. Evol. Microbiol.">
        <title>The Global Catalogue of Microorganisms (GCM) 10K type strain sequencing project: providing services to taxonomists for standard genome sequencing and annotation.</title>
        <authorList>
            <consortium name="The Broad Institute Genomics Platform"/>
            <consortium name="The Broad Institute Genome Sequencing Center for Infectious Disease"/>
            <person name="Wu L."/>
            <person name="Ma J."/>
        </authorList>
    </citation>
    <scope>NUCLEOTIDE SEQUENCE [LARGE SCALE GENOMIC DNA]</scope>
    <source>
        <strain evidence="8">CCUG 59129</strain>
    </source>
</reference>
<sequence>MENSYERIGQCMKDLVNQWFVAEPLARHAILFIEDKLRERNIFGELTLFHYHMFNGISGDIYQAAAAVELFILASDMLDDLQDGDAPFKPWMQAPQPIAIHVASSIITLSQQALMDSVTNRSDSEALVRMMNSQLLQAANGQMLDLMNEIHTEEAYLDMVRMKSASLFVFACMAGVMVAGYPWHDTVAEYAAELGISAQIKNDVRDILKWDEKNDFLQRKRNLLLLYMMEERSDEFEWISDYYEGQLTVADVSHRKEMFLQACEQSGAILYGSVIGRKHYNRCLELVGTFPQGKAWQERLSLMLNGYSANAPTTQKSFR</sequence>
<dbReference type="Proteomes" id="UP001596989">
    <property type="component" value="Unassembled WGS sequence"/>
</dbReference>
<evidence type="ECO:0000256" key="4">
    <source>
        <dbReference type="ARBA" id="ARBA00022723"/>
    </source>
</evidence>
<name>A0ABW3HTS5_9BACL</name>
<evidence type="ECO:0000256" key="2">
    <source>
        <dbReference type="ARBA" id="ARBA00006706"/>
    </source>
</evidence>
<keyword evidence="8" id="KW-1185">Reference proteome</keyword>
<comment type="cofactor">
    <cofactor evidence="1">
        <name>Mg(2+)</name>
        <dbReference type="ChEBI" id="CHEBI:18420"/>
    </cofactor>
</comment>
<keyword evidence="5" id="KW-0460">Magnesium</keyword>
<evidence type="ECO:0000256" key="6">
    <source>
        <dbReference type="RuleBase" id="RU004466"/>
    </source>
</evidence>
<evidence type="ECO:0000313" key="8">
    <source>
        <dbReference type="Proteomes" id="UP001596989"/>
    </source>
</evidence>
<accession>A0ABW3HTS5</accession>
<evidence type="ECO:0000256" key="1">
    <source>
        <dbReference type="ARBA" id="ARBA00001946"/>
    </source>
</evidence>